<proteinExistence type="inferred from homology"/>
<organism evidence="5 6">
    <name type="scientific">Labrys wisconsinensis</name>
    <dbReference type="NCBI Taxonomy" id="425677"/>
    <lineage>
        <taxon>Bacteria</taxon>
        <taxon>Pseudomonadati</taxon>
        <taxon>Pseudomonadota</taxon>
        <taxon>Alphaproteobacteria</taxon>
        <taxon>Hyphomicrobiales</taxon>
        <taxon>Xanthobacteraceae</taxon>
        <taxon>Labrys</taxon>
    </lineage>
</organism>
<evidence type="ECO:0000259" key="4">
    <source>
        <dbReference type="Pfam" id="PF00291"/>
    </source>
</evidence>
<dbReference type="RefSeq" id="WP_307283901.1">
    <property type="nucleotide sequence ID" value="NZ_JAUSVX010000022.1"/>
</dbReference>
<comment type="caution">
    <text evidence="5">The sequence shown here is derived from an EMBL/GenBank/DDBJ whole genome shotgun (WGS) entry which is preliminary data.</text>
</comment>
<dbReference type="InterPro" id="IPR001926">
    <property type="entry name" value="TrpB-like_PALP"/>
</dbReference>
<gene>
    <name evidence="5" type="ORF">QO011_007417</name>
</gene>
<dbReference type="SUPFAM" id="SSF53686">
    <property type="entry name" value="Tryptophan synthase beta subunit-like PLP-dependent enzymes"/>
    <property type="match status" value="1"/>
</dbReference>
<dbReference type="PANTHER" id="PTHR43780:SF2">
    <property type="entry name" value="1-AMINOCYCLOPROPANE-1-CARBOXYLATE DEAMINASE-RELATED"/>
    <property type="match status" value="1"/>
</dbReference>
<keyword evidence="6" id="KW-1185">Reference proteome</keyword>
<accession>A0ABU0JMM1</accession>
<name>A0ABU0JMM1_9HYPH</name>
<comment type="similarity">
    <text evidence="2">Belongs to the ACC deaminase/D-cysteine desulfhydrase family.</text>
</comment>
<keyword evidence="3" id="KW-0663">Pyridoxal phosphate</keyword>
<dbReference type="Gene3D" id="3.40.50.1100">
    <property type="match status" value="2"/>
</dbReference>
<protein>
    <submittedName>
        <fullName evidence="5">1-aminocyclopropane-1-carboxylate deaminase/D-cysteine desulfhydrase-like pyridoxal-dependent ACC family enzyme</fullName>
    </submittedName>
</protein>
<dbReference type="Proteomes" id="UP001242480">
    <property type="component" value="Unassembled WGS sequence"/>
</dbReference>
<dbReference type="InterPro" id="IPR036052">
    <property type="entry name" value="TrpB-like_PALP_sf"/>
</dbReference>
<dbReference type="EMBL" id="JAUSVX010000022">
    <property type="protein sequence ID" value="MDQ0474377.1"/>
    <property type="molecule type" value="Genomic_DNA"/>
</dbReference>
<dbReference type="InterPro" id="IPR027278">
    <property type="entry name" value="ACCD_DCysDesulf"/>
</dbReference>
<dbReference type="PANTHER" id="PTHR43780">
    <property type="entry name" value="1-AMINOCYCLOPROPANE-1-CARBOXYLATE DEAMINASE-RELATED"/>
    <property type="match status" value="1"/>
</dbReference>
<comment type="cofactor">
    <cofactor evidence="1">
        <name>pyridoxal 5'-phosphate</name>
        <dbReference type="ChEBI" id="CHEBI:597326"/>
    </cofactor>
</comment>
<evidence type="ECO:0000313" key="6">
    <source>
        <dbReference type="Proteomes" id="UP001242480"/>
    </source>
</evidence>
<evidence type="ECO:0000256" key="3">
    <source>
        <dbReference type="ARBA" id="ARBA00022898"/>
    </source>
</evidence>
<evidence type="ECO:0000313" key="5">
    <source>
        <dbReference type="EMBL" id="MDQ0474377.1"/>
    </source>
</evidence>
<evidence type="ECO:0000256" key="2">
    <source>
        <dbReference type="ARBA" id="ARBA00008639"/>
    </source>
</evidence>
<evidence type="ECO:0000256" key="1">
    <source>
        <dbReference type="ARBA" id="ARBA00001933"/>
    </source>
</evidence>
<reference evidence="5 6" key="1">
    <citation type="submission" date="2023-07" db="EMBL/GenBank/DDBJ databases">
        <title>Genomic Encyclopedia of Type Strains, Phase IV (KMG-IV): sequencing the most valuable type-strain genomes for metagenomic binning, comparative biology and taxonomic classification.</title>
        <authorList>
            <person name="Goeker M."/>
        </authorList>
    </citation>
    <scope>NUCLEOTIDE SEQUENCE [LARGE SCALE GENOMIC DNA]</scope>
    <source>
        <strain evidence="5 6">DSM 19619</strain>
    </source>
</reference>
<dbReference type="Pfam" id="PF00291">
    <property type="entry name" value="PALP"/>
    <property type="match status" value="1"/>
</dbReference>
<feature type="domain" description="Tryptophan synthase beta chain-like PALP" evidence="4">
    <location>
        <begin position="11"/>
        <end position="320"/>
    </location>
</feature>
<sequence length="345" mass="35316">MGLVDHLPRVRLGHFPTPLQEAPRLGAALGGPRIWIKRDDLSGLSVGGSKTRIFEFVLGDAAAAGATAVVASAGEQSNKLRELAAGANRLGMKPILLLTGVTGPTELAGNRFLFEVLGADIRTTPIADRFDPALKAELDRLCGEAAAAGHRPYLVYHPGRTGTLGAAAYVAAAEELTGQLGALGLGPVHVFIATGAAPTTAGLALGLRAMRLEAAVIGVSVAAPADEAKAQVLAYAERCADLLGIDHRPSAADVTIDGSQRADFSLPATPAVIEAIELFARTEGVLLEPTYTAKAAAGMIAAIRRGALGPSDSVVFVHTGGLPGLFAHAGEFGYGIDGGQASRRT</sequence>
<dbReference type="PIRSF" id="PIRSF006278">
    <property type="entry name" value="ACCD_DCysDesulf"/>
    <property type="match status" value="1"/>
</dbReference>